<organism evidence="5">
    <name type="scientific">uncultured Armatimonadetes bacterium</name>
    <dbReference type="NCBI Taxonomy" id="157466"/>
    <lineage>
        <taxon>Bacteria</taxon>
        <taxon>Bacillati</taxon>
        <taxon>Armatimonadota</taxon>
        <taxon>environmental samples</taxon>
    </lineage>
</organism>
<feature type="chain" id="PRO_5026904427" evidence="4">
    <location>
        <begin position="23"/>
        <end position="416"/>
    </location>
</feature>
<feature type="signal peptide" evidence="4">
    <location>
        <begin position="1"/>
        <end position="22"/>
    </location>
</feature>
<accession>A0A6J4HCQ7</accession>
<proteinExistence type="predicted"/>
<keyword evidence="4" id="KW-0732">Signal</keyword>
<evidence type="ECO:0000256" key="1">
    <source>
        <dbReference type="ARBA" id="ARBA00022670"/>
    </source>
</evidence>
<dbReference type="SUPFAM" id="SSF50494">
    <property type="entry name" value="Trypsin-like serine proteases"/>
    <property type="match status" value="1"/>
</dbReference>
<dbReference type="Pfam" id="PF13365">
    <property type="entry name" value="Trypsin_2"/>
    <property type="match status" value="1"/>
</dbReference>
<reference evidence="5" key="1">
    <citation type="submission" date="2020-02" db="EMBL/GenBank/DDBJ databases">
        <authorList>
            <person name="Meier V. D."/>
        </authorList>
    </citation>
    <scope>NUCLEOTIDE SEQUENCE</scope>
    <source>
        <strain evidence="5">AVDCRST_MAG63</strain>
    </source>
</reference>
<feature type="compositionally biased region" description="Pro residues" evidence="3">
    <location>
        <begin position="284"/>
        <end position="304"/>
    </location>
</feature>
<dbReference type="AlphaFoldDB" id="A0A6J4HCQ7"/>
<dbReference type="Gene3D" id="2.40.10.120">
    <property type="match status" value="1"/>
</dbReference>
<dbReference type="GO" id="GO:0004252">
    <property type="term" value="F:serine-type endopeptidase activity"/>
    <property type="evidence" value="ECO:0007669"/>
    <property type="project" value="InterPro"/>
</dbReference>
<keyword evidence="2" id="KW-0378">Hydrolase</keyword>
<evidence type="ECO:0000256" key="4">
    <source>
        <dbReference type="SAM" id="SignalP"/>
    </source>
</evidence>
<name>A0A6J4HCQ7_9BACT</name>
<keyword evidence="1" id="KW-0645">Protease</keyword>
<dbReference type="PANTHER" id="PTHR43343">
    <property type="entry name" value="PEPTIDASE S12"/>
    <property type="match status" value="1"/>
</dbReference>
<dbReference type="InterPro" id="IPR001940">
    <property type="entry name" value="Peptidase_S1C"/>
</dbReference>
<dbReference type="PROSITE" id="PS51257">
    <property type="entry name" value="PROKAR_LIPOPROTEIN"/>
    <property type="match status" value="1"/>
</dbReference>
<evidence type="ECO:0000313" key="5">
    <source>
        <dbReference type="EMBL" id="CAA9219478.1"/>
    </source>
</evidence>
<dbReference type="GO" id="GO:0006508">
    <property type="term" value="P:proteolysis"/>
    <property type="evidence" value="ECO:0007669"/>
    <property type="project" value="UniProtKB-KW"/>
</dbReference>
<dbReference type="EMBL" id="CADCTO010000052">
    <property type="protein sequence ID" value="CAA9219478.1"/>
    <property type="molecule type" value="Genomic_DNA"/>
</dbReference>
<dbReference type="InterPro" id="IPR009003">
    <property type="entry name" value="Peptidase_S1_PA"/>
</dbReference>
<feature type="region of interest" description="Disordered" evidence="3">
    <location>
        <begin position="274"/>
        <end position="309"/>
    </location>
</feature>
<protein>
    <submittedName>
        <fullName evidence="5">High-affnity carbon uptake protein Hat/HatR</fullName>
    </submittedName>
</protein>
<dbReference type="PANTHER" id="PTHR43343:SF3">
    <property type="entry name" value="PROTEASE DO-LIKE 8, CHLOROPLASTIC"/>
    <property type="match status" value="1"/>
</dbReference>
<evidence type="ECO:0000256" key="3">
    <source>
        <dbReference type="SAM" id="MobiDB-lite"/>
    </source>
</evidence>
<dbReference type="PRINTS" id="PR00834">
    <property type="entry name" value="PROTEASES2C"/>
</dbReference>
<dbReference type="InterPro" id="IPR051201">
    <property type="entry name" value="Chloro_Bact_Ser_Proteases"/>
</dbReference>
<gene>
    <name evidence="5" type="ORF">AVDCRST_MAG63-403</name>
</gene>
<dbReference type="Gene3D" id="2.60.40.1120">
    <property type="entry name" value="Carboxypeptidase-like, regulatory domain"/>
    <property type="match status" value="1"/>
</dbReference>
<evidence type="ECO:0000256" key="2">
    <source>
        <dbReference type="ARBA" id="ARBA00022801"/>
    </source>
</evidence>
<sequence>MKSIPIRITLTAAGLVGGALLAGCPVRPVQPDTPQGPVTPAVQGGSGLSSEAKVKAMMATVKVWIYDRNDRNLGSGSGTVISNDGLIITNWHCVGDTDTGQVYHPMGYLVVGPTKSFREPAVPTYIAQVRAGDPKNDVAILQIVGLFNGQQLQPAPAPAGLSLTPIKVGDANKVDIGSYVAVIGYPGVGGDTITLTDGKVAGVEDFNGDGVQDSFKTDAQINSGNSGGLACNAEGEQIGIPSNTRGDARKMDMLHYIRMVSLAAAPLQQAMTSPMQFPQGGQQPAPPQPTPPQPTPPQPTPPQPAQGGMVVQGKIVDADTKQPIPGALFLVLKPGATVEQFQQAATKDERLALLAAAGATDQSGAFQTTALPGGQKYTAIVGAEGYRPRAFVDAVDLPAGGTVFSIGQAIELQRAQ</sequence>